<keyword evidence="5 10" id="KW-0812">Transmembrane</keyword>
<dbReference type="SMART" id="SM00228">
    <property type="entry name" value="PDZ"/>
    <property type="match status" value="1"/>
</dbReference>
<dbReference type="Pfam" id="PF17820">
    <property type="entry name" value="PDZ_6"/>
    <property type="match status" value="1"/>
</dbReference>
<evidence type="ECO:0000313" key="13">
    <source>
        <dbReference type="Proteomes" id="UP000571950"/>
    </source>
</evidence>
<dbReference type="GO" id="GO:0005886">
    <property type="term" value="C:plasma membrane"/>
    <property type="evidence" value="ECO:0007669"/>
    <property type="project" value="UniProtKB-SubCell"/>
</dbReference>
<accession>A0A7W6BMK1</accession>
<dbReference type="InterPro" id="IPR041489">
    <property type="entry name" value="PDZ_6"/>
</dbReference>
<dbReference type="SUPFAM" id="SSF50156">
    <property type="entry name" value="PDZ domain-like"/>
    <property type="match status" value="1"/>
</dbReference>
<dbReference type="GO" id="GO:0015031">
    <property type="term" value="P:protein transport"/>
    <property type="evidence" value="ECO:0007669"/>
    <property type="project" value="UniProtKB-KW"/>
</dbReference>
<keyword evidence="13" id="KW-1185">Reference proteome</keyword>
<keyword evidence="8 10" id="KW-0472">Membrane</keyword>
<keyword evidence="6" id="KW-0653">Protein transport</keyword>
<keyword evidence="7 10" id="KW-1133">Transmembrane helix</keyword>
<keyword evidence="2" id="KW-0813">Transport</keyword>
<evidence type="ECO:0000256" key="4">
    <source>
        <dbReference type="ARBA" id="ARBA00022519"/>
    </source>
</evidence>
<evidence type="ECO:0000256" key="1">
    <source>
        <dbReference type="ARBA" id="ARBA00004533"/>
    </source>
</evidence>
<keyword evidence="3" id="KW-1003">Cell membrane</keyword>
<evidence type="ECO:0000256" key="5">
    <source>
        <dbReference type="ARBA" id="ARBA00022692"/>
    </source>
</evidence>
<evidence type="ECO:0000256" key="6">
    <source>
        <dbReference type="ARBA" id="ARBA00022927"/>
    </source>
</evidence>
<dbReference type="InterPro" id="IPR024961">
    <property type="entry name" value="T2SS_GspC_N"/>
</dbReference>
<evidence type="ECO:0000256" key="2">
    <source>
        <dbReference type="ARBA" id="ARBA00022448"/>
    </source>
</evidence>
<evidence type="ECO:0000256" key="10">
    <source>
        <dbReference type="SAM" id="Phobius"/>
    </source>
</evidence>
<proteinExistence type="predicted"/>
<evidence type="ECO:0000256" key="3">
    <source>
        <dbReference type="ARBA" id="ARBA00022475"/>
    </source>
</evidence>
<dbReference type="Pfam" id="PF11356">
    <property type="entry name" value="T2SSC"/>
    <property type="match status" value="1"/>
</dbReference>
<dbReference type="Proteomes" id="UP000571950">
    <property type="component" value="Unassembled WGS sequence"/>
</dbReference>
<dbReference type="InterPro" id="IPR036034">
    <property type="entry name" value="PDZ_sf"/>
</dbReference>
<sequence>MGKTGGEKVGGIADRLRIMHWPRLAQGLLLLALAIQIVRLFWAIVTPVGPLGDWRGRTADIPAASARAALFGGFDPFYPAAPASSAGPQQVTSLALTLFGIRLNEGSGLGSAIVASGDGAQNSYAVGDEIAPGVVLKAVAFDHVVIDHAGTEEMLFLDQSSPVPPAGGRPDEQGGDARDGASSPSASPPARPVAGSLTVSALKAGVGFGPRMSNGRITGIVLSQKGPGFEAAGFRPGDIITQVNGRDIGSADDLAALQQALAPGARISLTVERGAQAVPIAIVVQGQ</sequence>
<dbReference type="Gene3D" id="2.30.42.10">
    <property type="match status" value="1"/>
</dbReference>
<evidence type="ECO:0000256" key="9">
    <source>
        <dbReference type="SAM" id="MobiDB-lite"/>
    </source>
</evidence>
<comment type="caution">
    <text evidence="12">The sequence shown here is derived from an EMBL/GenBank/DDBJ whole genome shotgun (WGS) entry which is preliminary data.</text>
</comment>
<evidence type="ECO:0000259" key="11">
    <source>
        <dbReference type="PROSITE" id="PS50106"/>
    </source>
</evidence>
<dbReference type="InterPro" id="IPR001478">
    <property type="entry name" value="PDZ"/>
</dbReference>
<keyword evidence="4" id="KW-0997">Cell inner membrane</keyword>
<dbReference type="RefSeq" id="WP_188073159.1">
    <property type="nucleotide sequence ID" value="NZ_BSPS01000074.1"/>
</dbReference>
<evidence type="ECO:0000256" key="7">
    <source>
        <dbReference type="ARBA" id="ARBA00022989"/>
    </source>
</evidence>
<feature type="domain" description="PDZ" evidence="11">
    <location>
        <begin position="196"/>
        <end position="275"/>
    </location>
</feature>
<dbReference type="AlphaFoldDB" id="A0A7W6BMK1"/>
<evidence type="ECO:0000256" key="8">
    <source>
        <dbReference type="ARBA" id="ARBA00023136"/>
    </source>
</evidence>
<dbReference type="EMBL" id="JACIDT010000014">
    <property type="protein sequence ID" value="MBB3927696.1"/>
    <property type="molecule type" value="Genomic_DNA"/>
</dbReference>
<name>A0A7W6BMK1_9SPHN</name>
<feature type="transmembrane region" description="Helical" evidence="10">
    <location>
        <begin position="24"/>
        <end position="45"/>
    </location>
</feature>
<gene>
    <name evidence="12" type="ORF">GGR43_003429</name>
</gene>
<feature type="region of interest" description="Disordered" evidence="9">
    <location>
        <begin position="158"/>
        <end position="193"/>
    </location>
</feature>
<dbReference type="Gene3D" id="2.30.30.830">
    <property type="match status" value="1"/>
</dbReference>
<feature type="compositionally biased region" description="Basic and acidic residues" evidence="9">
    <location>
        <begin position="169"/>
        <end position="179"/>
    </location>
</feature>
<comment type="subcellular location">
    <subcellularLocation>
        <location evidence="1">Cell inner membrane</location>
    </subcellularLocation>
</comment>
<reference evidence="12 13" key="1">
    <citation type="submission" date="2020-08" db="EMBL/GenBank/DDBJ databases">
        <title>Genomic Encyclopedia of Type Strains, Phase IV (KMG-IV): sequencing the most valuable type-strain genomes for metagenomic binning, comparative biology and taxonomic classification.</title>
        <authorList>
            <person name="Goeker M."/>
        </authorList>
    </citation>
    <scope>NUCLEOTIDE SEQUENCE [LARGE SCALE GENOMIC DNA]</scope>
    <source>
        <strain evidence="12 13">DSM 26189</strain>
    </source>
</reference>
<organism evidence="12 13">
    <name type="scientific">Sphingobium jiangsuense</name>
    <dbReference type="NCBI Taxonomy" id="870476"/>
    <lineage>
        <taxon>Bacteria</taxon>
        <taxon>Pseudomonadati</taxon>
        <taxon>Pseudomonadota</taxon>
        <taxon>Alphaproteobacteria</taxon>
        <taxon>Sphingomonadales</taxon>
        <taxon>Sphingomonadaceae</taxon>
        <taxon>Sphingobium</taxon>
    </lineage>
</organism>
<dbReference type="PROSITE" id="PS50106">
    <property type="entry name" value="PDZ"/>
    <property type="match status" value="1"/>
</dbReference>
<evidence type="ECO:0000313" key="12">
    <source>
        <dbReference type="EMBL" id="MBB3927696.1"/>
    </source>
</evidence>
<protein>
    <submittedName>
        <fullName evidence="12">General secretion pathway protein C</fullName>
    </submittedName>
</protein>